<dbReference type="PANTHER" id="PTHR14819">
    <property type="entry name" value="GTP-BINDING"/>
    <property type="match status" value="1"/>
</dbReference>
<comment type="caution">
    <text evidence="1">The sequence shown here is derived from an EMBL/GenBank/DDBJ whole genome shotgun (WGS) entry which is preliminary data.</text>
</comment>
<proteinExistence type="predicted"/>
<keyword evidence="2" id="KW-1185">Reference proteome</keyword>
<evidence type="ECO:0000313" key="1">
    <source>
        <dbReference type="EMBL" id="KAI6657747.1"/>
    </source>
</evidence>
<dbReference type="EMBL" id="JAKMXF010000111">
    <property type="protein sequence ID" value="KAI6657747.1"/>
    <property type="molecule type" value="Genomic_DNA"/>
</dbReference>
<accession>A0AAV7K9I3</accession>
<dbReference type="PANTHER" id="PTHR14819:SF5">
    <property type="entry name" value="INTERFERON-INDUCED VERY LARGE GTPASE 1"/>
    <property type="match status" value="1"/>
</dbReference>
<evidence type="ECO:0000313" key="2">
    <source>
        <dbReference type="Proteomes" id="UP001165289"/>
    </source>
</evidence>
<gene>
    <name evidence="1" type="ORF">LOD99_491</name>
</gene>
<dbReference type="Proteomes" id="UP001165289">
    <property type="component" value="Unassembled WGS sequence"/>
</dbReference>
<name>A0AAV7K9I3_9METZ</name>
<dbReference type="InterPro" id="IPR052986">
    <property type="entry name" value="VLIG_GTPase"/>
</dbReference>
<reference evidence="1 2" key="1">
    <citation type="journal article" date="2023" name="BMC Biol.">
        <title>The compact genome of the sponge Oopsacas minuta (Hexactinellida) is lacking key metazoan core genes.</title>
        <authorList>
            <person name="Santini S."/>
            <person name="Schenkelaars Q."/>
            <person name="Jourda C."/>
            <person name="Duchesne M."/>
            <person name="Belahbib H."/>
            <person name="Rocher C."/>
            <person name="Selva M."/>
            <person name="Riesgo A."/>
            <person name="Vervoort M."/>
            <person name="Leys S.P."/>
            <person name="Kodjabachian L."/>
            <person name="Le Bivic A."/>
            <person name="Borchiellini C."/>
            <person name="Claverie J.M."/>
            <person name="Renard E."/>
        </authorList>
    </citation>
    <scope>NUCLEOTIDE SEQUENCE [LARGE SCALE GENOMIC DNA]</scope>
    <source>
        <strain evidence="1">SPO-2</strain>
    </source>
</reference>
<sequence>MDNKFSLCRKELIIEVRRLFSAYNDKSSFDKSGSPNNLFDTVWRDWKSSFQCVPIDTTDISNDLQEVLFKYSKLKQLDVFNMKQGLILDSTKFKLVGRVEFDELYTTLSIPQTHENSYYKIVDYQQRSILFVFLNINNQISNANQQRLQSIQTDHTQIIDSIIRKFPKNGNYSIDYFSFLIDKCISLITEHNTTEKSTNARQAILFTNHYIFDFTFYQCCRAITTFEELQDHFIEQNSLEFKLGSLESSMREIFSQICSGIKSENLCASKLSSIIFSGIRMYLKDTLLQLLQHLFVNDPKHDSTYSNRGFLHLYILKDLAKKKVFEDYISYINSPFSYINSFILKNIQEYSKEETVITNILFTLNQTTQDLKTHCIDAANSVSRNIDSWDEWKQHFHESIIKFVRSVKLSDLDILDMYDVENYEQFSDLFAKTLEDSIKTFNWRAWISKVLTLDIFYELQEIIASSLVECRALCPFCKEPCQLSAGEHKHYCGTFHRPQGISGWHFINSRKIDVDECTTSIRCNHTFLFEEKLYNYPNYRTVNEYFKSWKILADDSIVSKYWQWVLYTFQKNLLPITRY</sequence>
<protein>
    <submittedName>
        <fullName evidence="1">Uncharacterized protein</fullName>
    </submittedName>
</protein>
<organism evidence="1 2">
    <name type="scientific">Oopsacas minuta</name>
    <dbReference type="NCBI Taxonomy" id="111878"/>
    <lineage>
        <taxon>Eukaryota</taxon>
        <taxon>Metazoa</taxon>
        <taxon>Porifera</taxon>
        <taxon>Hexactinellida</taxon>
        <taxon>Hexasterophora</taxon>
        <taxon>Lyssacinosida</taxon>
        <taxon>Leucopsacidae</taxon>
        <taxon>Oopsacas</taxon>
    </lineage>
</organism>
<dbReference type="AlphaFoldDB" id="A0AAV7K9I3"/>